<evidence type="ECO:0000313" key="4">
    <source>
        <dbReference type="Proteomes" id="UP000249467"/>
    </source>
</evidence>
<dbReference type="Gene3D" id="3.40.50.2300">
    <property type="match status" value="1"/>
</dbReference>
<comment type="caution">
    <text evidence="3">The sequence shown here is derived from an EMBL/GenBank/DDBJ whole genome shotgun (WGS) entry which is preliminary data.</text>
</comment>
<dbReference type="GO" id="GO:0000160">
    <property type="term" value="P:phosphorelay signal transduction system"/>
    <property type="evidence" value="ECO:0007669"/>
    <property type="project" value="InterPro"/>
</dbReference>
<proteinExistence type="predicted"/>
<evidence type="ECO:0000256" key="1">
    <source>
        <dbReference type="PROSITE-ProRule" id="PRU00169"/>
    </source>
</evidence>
<dbReference type="EMBL" id="QBML01000006">
    <property type="protein sequence ID" value="PZO42761.1"/>
    <property type="molecule type" value="Genomic_DNA"/>
</dbReference>
<feature type="modified residue" description="4-aspartylphosphate" evidence="1">
    <location>
        <position position="62"/>
    </location>
</feature>
<dbReference type="InterPro" id="IPR011006">
    <property type="entry name" value="CheY-like_superfamily"/>
</dbReference>
<accession>A0A2W4Y5R9</accession>
<dbReference type="PROSITE" id="PS50110">
    <property type="entry name" value="RESPONSE_REGULATORY"/>
    <property type="match status" value="1"/>
</dbReference>
<dbReference type="InterPro" id="IPR001789">
    <property type="entry name" value="Sig_transdc_resp-reg_receiver"/>
</dbReference>
<feature type="domain" description="Response regulatory" evidence="2">
    <location>
        <begin position="1"/>
        <end position="129"/>
    </location>
</feature>
<dbReference type="Pfam" id="PF00072">
    <property type="entry name" value="Response_reg"/>
    <property type="match status" value="1"/>
</dbReference>
<evidence type="ECO:0000313" key="3">
    <source>
        <dbReference type="EMBL" id="PZO42761.1"/>
    </source>
</evidence>
<dbReference type="Proteomes" id="UP000249467">
    <property type="component" value="Unassembled WGS sequence"/>
</dbReference>
<evidence type="ECO:0000259" key="2">
    <source>
        <dbReference type="PROSITE" id="PS50110"/>
    </source>
</evidence>
<organism evidence="3 4">
    <name type="scientific">Pseudanabaena frigida</name>
    <dbReference type="NCBI Taxonomy" id="945775"/>
    <lineage>
        <taxon>Bacteria</taxon>
        <taxon>Bacillati</taxon>
        <taxon>Cyanobacteriota</taxon>
        <taxon>Cyanophyceae</taxon>
        <taxon>Pseudanabaenales</taxon>
        <taxon>Pseudanabaenaceae</taxon>
        <taxon>Pseudanabaena</taxon>
    </lineage>
</organism>
<dbReference type="PANTHER" id="PTHR44520">
    <property type="entry name" value="RESPONSE REGULATOR RCP1-RELATED"/>
    <property type="match status" value="1"/>
</dbReference>
<reference evidence="3 4" key="2">
    <citation type="submission" date="2018-06" db="EMBL/GenBank/DDBJ databases">
        <title>Metagenomic assembly of (sub)arctic Cyanobacteria and their associated microbiome from non-axenic cultures.</title>
        <authorList>
            <person name="Baurain D."/>
        </authorList>
    </citation>
    <scope>NUCLEOTIDE SEQUENCE [LARGE SCALE GENOMIC DNA]</scope>
    <source>
        <strain evidence="3">ULC066bin1</strain>
    </source>
</reference>
<dbReference type="CDD" id="cd17557">
    <property type="entry name" value="REC_Rcp-like"/>
    <property type="match status" value="1"/>
</dbReference>
<keyword evidence="1" id="KW-0597">Phosphoprotein</keyword>
<reference evidence="3 4" key="1">
    <citation type="submission" date="2018-04" db="EMBL/GenBank/DDBJ databases">
        <authorList>
            <person name="Go L.Y."/>
            <person name="Mitchell J.A."/>
        </authorList>
    </citation>
    <scope>NUCLEOTIDE SEQUENCE [LARGE SCALE GENOMIC DNA]</scope>
    <source>
        <strain evidence="3">ULC066bin1</strain>
    </source>
</reference>
<dbReference type="SUPFAM" id="SSF52172">
    <property type="entry name" value="CheY-like"/>
    <property type="match status" value="1"/>
</dbReference>
<dbReference type="SMART" id="SM00448">
    <property type="entry name" value="REC"/>
    <property type="match status" value="1"/>
</dbReference>
<dbReference type="AlphaFoldDB" id="A0A2W4Y5R9"/>
<dbReference type="PANTHER" id="PTHR44520:SF2">
    <property type="entry name" value="RESPONSE REGULATOR RCP1"/>
    <property type="match status" value="1"/>
</dbReference>
<protein>
    <submittedName>
        <fullName evidence="3">Two-component system response regulator</fullName>
    </submittedName>
</protein>
<dbReference type="InterPro" id="IPR052893">
    <property type="entry name" value="TCS_response_regulator"/>
</dbReference>
<gene>
    <name evidence="3" type="ORF">DCF19_06770</name>
</gene>
<name>A0A2W4Y5R9_9CYAN</name>
<sequence>MVEDNDEDFYTFIRIAQNIDQMKRSLYKFLRFEDGDEAIDYLYRRGEYQELDAPLPVAILLDLNLPGTDGRDIIKMVKKTPHLQIIPIVVLTTSNNQNDIKTCYEYGANCYMLKPMGVSDMKQTVQILFKQWFQFTILPSYGQFTS</sequence>